<proteinExistence type="predicted"/>
<reference evidence="2" key="1">
    <citation type="journal article" date="2023" name="PeerJ">
        <title>Selection and evaluation of lactic acid bacteria from chicken feces in Thailand as potential probiotics.</title>
        <authorList>
            <person name="Khurajog B."/>
            <person name="Disastra Y."/>
            <person name="Lawwyne L.D."/>
            <person name="Sirichokchatchawan W."/>
            <person name="Niyomtham W."/>
            <person name="Yindee J."/>
            <person name="Hampson D.J."/>
            <person name="Prapasarakul N."/>
        </authorList>
    </citation>
    <scope>NUCLEOTIDE SEQUENCE</scope>
    <source>
        <strain evidence="2">BF9</strain>
    </source>
</reference>
<evidence type="ECO:0000313" key="3">
    <source>
        <dbReference type="Proteomes" id="UP001280897"/>
    </source>
</evidence>
<feature type="chain" id="PRO_5044026969" description="Fucose-binding lectin II" evidence="1">
    <location>
        <begin position="27"/>
        <end position="363"/>
    </location>
</feature>
<dbReference type="RefSeq" id="WP_008841267.1">
    <property type="nucleotide sequence ID" value="NZ_CP050079.1"/>
</dbReference>
<accession>A0AAW8YHU7</accession>
<dbReference type="Gene3D" id="1.50.10.20">
    <property type="match status" value="1"/>
</dbReference>
<dbReference type="SUPFAM" id="SSF48239">
    <property type="entry name" value="Terpenoid cyclases/Protein prenyltransferases"/>
    <property type="match status" value="1"/>
</dbReference>
<comment type="caution">
    <text evidence="2">The sequence shown here is derived from an EMBL/GenBank/DDBJ whole genome shotgun (WGS) entry which is preliminary data.</text>
</comment>
<evidence type="ECO:0000256" key="1">
    <source>
        <dbReference type="SAM" id="SignalP"/>
    </source>
</evidence>
<dbReference type="GeneID" id="57365117"/>
<protein>
    <recommendedName>
        <fullName evidence="4">Fucose-binding lectin II</fullName>
    </recommendedName>
</protein>
<sequence length="363" mass="39752">MLKSIKYSAAVAAVTLLLGGTVSASAASFTTASKTEQKDQTEKVFTYAKNDLLKKNQDLAKDMDSGKTTKAKLFDKKAYPGVGASDGYQDLLVGLKRQGYKFTGHDKQLVKKNLIVSKKSTPKQLANAIIGLQAVGFNPKAYKTNGEKLNLVKMLYQNKKVLNKKTTTNEQAQVLVALKSNKKFKAPKKAKFTVKKLSNKLAKKQIKVTNHKSKNYKNDGGWAYNDDAASVDADTTAMTLNALEMSKSKNKTVKKAITKGRHYLKVNVNKDGGFGMDGKSNANSNAEVITALSMNKKSFKKINQVKLNDKQENSTLKNTLSFVKEDGSIKDAYDQTMGVGQALVALSAYHNGKYANNGVYQFK</sequence>
<dbReference type="AlphaFoldDB" id="A0AAW8YHU7"/>
<gene>
    <name evidence="2" type="ORF">R0G89_06250</name>
</gene>
<dbReference type="EMBL" id="JAWJAV010000003">
    <property type="protein sequence ID" value="MDV2621333.1"/>
    <property type="molecule type" value="Genomic_DNA"/>
</dbReference>
<reference evidence="2" key="2">
    <citation type="submission" date="2023-10" db="EMBL/GenBank/DDBJ databases">
        <authorList>
            <person name="Khurajog B."/>
        </authorList>
    </citation>
    <scope>NUCLEOTIDE SEQUENCE</scope>
    <source>
        <strain evidence="2">BF9</strain>
    </source>
</reference>
<dbReference type="InterPro" id="IPR008930">
    <property type="entry name" value="Terpenoid_cyclase/PrenylTrfase"/>
</dbReference>
<name>A0AAW8YHU7_PEDAC</name>
<keyword evidence="1" id="KW-0732">Signal</keyword>
<evidence type="ECO:0000313" key="2">
    <source>
        <dbReference type="EMBL" id="MDV2621333.1"/>
    </source>
</evidence>
<organism evidence="2 3">
    <name type="scientific">Pediococcus acidilactici</name>
    <dbReference type="NCBI Taxonomy" id="1254"/>
    <lineage>
        <taxon>Bacteria</taxon>
        <taxon>Bacillati</taxon>
        <taxon>Bacillota</taxon>
        <taxon>Bacilli</taxon>
        <taxon>Lactobacillales</taxon>
        <taxon>Lactobacillaceae</taxon>
        <taxon>Pediococcus</taxon>
        <taxon>Pediococcus acidilactici group</taxon>
    </lineage>
</organism>
<dbReference type="Proteomes" id="UP001280897">
    <property type="component" value="Unassembled WGS sequence"/>
</dbReference>
<evidence type="ECO:0008006" key="4">
    <source>
        <dbReference type="Google" id="ProtNLM"/>
    </source>
</evidence>
<feature type="signal peptide" evidence="1">
    <location>
        <begin position="1"/>
        <end position="26"/>
    </location>
</feature>